<dbReference type="InterPro" id="IPR007348">
    <property type="entry name" value="CopC_dom"/>
</dbReference>
<keyword evidence="4" id="KW-0479">Metal-binding</keyword>
<evidence type="ECO:0000256" key="9">
    <source>
        <dbReference type="SAM" id="Phobius"/>
    </source>
</evidence>
<feature type="transmembrane region" description="Helical" evidence="9">
    <location>
        <begin position="297"/>
        <end position="314"/>
    </location>
</feature>
<keyword evidence="8 9" id="KW-0472">Membrane</keyword>
<dbReference type="InterPro" id="IPR014756">
    <property type="entry name" value="Ig_E-set"/>
</dbReference>
<keyword evidence="7" id="KW-0186">Copper</keyword>
<gene>
    <name evidence="12" type="ORF">ACFFHF_15990</name>
</gene>
<comment type="subcellular location">
    <subcellularLocation>
        <location evidence="1">Cell membrane</location>
        <topology evidence="1">Multi-pass membrane protein</topology>
    </subcellularLocation>
</comment>
<feature type="transmembrane region" description="Helical" evidence="9">
    <location>
        <begin position="334"/>
        <end position="351"/>
    </location>
</feature>
<evidence type="ECO:0000256" key="3">
    <source>
        <dbReference type="ARBA" id="ARBA00022692"/>
    </source>
</evidence>
<organism evidence="12 13">
    <name type="scientific">Robertmurraya beringensis</name>
    <dbReference type="NCBI Taxonomy" id="641660"/>
    <lineage>
        <taxon>Bacteria</taxon>
        <taxon>Bacillati</taxon>
        <taxon>Bacillota</taxon>
        <taxon>Bacilli</taxon>
        <taxon>Bacillales</taxon>
        <taxon>Bacillaceae</taxon>
        <taxon>Robertmurraya</taxon>
    </lineage>
</organism>
<dbReference type="RefSeq" id="WP_160548496.1">
    <property type="nucleotide sequence ID" value="NZ_JBHLUU010000109.1"/>
</dbReference>
<reference evidence="12 13" key="1">
    <citation type="submission" date="2024-09" db="EMBL/GenBank/DDBJ databases">
        <authorList>
            <person name="Sun Q."/>
            <person name="Mori K."/>
        </authorList>
    </citation>
    <scope>NUCLEOTIDE SEQUENCE [LARGE SCALE GENOMIC DNA]</scope>
    <source>
        <strain evidence="12 13">CGMCC 1.9126</strain>
    </source>
</reference>
<feature type="transmembrane region" description="Helical" evidence="9">
    <location>
        <begin position="501"/>
        <end position="519"/>
    </location>
</feature>
<feature type="transmembrane region" description="Helical" evidence="9">
    <location>
        <begin position="460"/>
        <end position="480"/>
    </location>
</feature>
<sequence>MSFFIKEIGKVSLLFIFIFSIFPESFAQAHSSLVKTLPEGEEVLKESPQTIEVWFLDPVVLHSNTITLMGSSGNRVAFENAYIDPKDPTHIIGNVPDTLPADRYTANINVIALDGDILTETFSFKVLREEPKKPESLKLVKHSPVDGQILNGKPNKIDLWFTHSAELTAIGVFDRTQQSIKLKEPYKDPEDPAHIIVEFDEPLEDGTYQVTWYASSSEEELSNQLEIVDVFYFAVNEFTSIEDGSIGTMIQTSWFPDLDLKQFGYWFIFLGLSILFGSNFFIHLVSKEVKEYKRWKRISLGLIFMTTMGASFLIRQQRIEMADLPLLEFFSLQYIWIPVVQIVLLLLGFMVKKLEFLAFGIALLMGPFVMGHASYPRYGGFLTIMVNILHLVAASIWLGGLFALLTMAKRNEFGELLKKVGTSFSKWAFWSLLVIILTGFIMTIQYVPSFSFESFIKSQWGKAVIIKIGLTLLIVFIGFLQRNTLQKLAAALVNKFYRRGIIEILYGVFLLLFASILVVSTPSAAERGIYPLKSSYEQELKVDISPLKEGLNVLTLDFKKEIDMENVKINISMPPENDIEYDAFKIKEGTFKITGNILHGAGSLLMKVEAKEPNGDIRKYEYTIVVPGERMGKE</sequence>
<dbReference type="Pfam" id="PF04234">
    <property type="entry name" value="CopC"/>
    <property type="match status" value="2"/>
</dbReference>
<evidence type="ECO:0000256" key="8">
    <source>
        <dbReference type="ARBA" id="ARBA00023136"/>
    </source>
</evidence>
<evidence type="ECO:0000256" key="4">
    <source>
        <dbReference type="ARBA" id="ARBA00022723"/>
    </source>
</evidence>
<keyword evidence="5" id="KW-0732">Signal</keyword>
<name>A0ABV6KTQ6_9BACI</name>
<dbReference type="SUPFAM" id="SSF81296">
    <property type="entry name" value="E set domains"/>
    <property type="match status" value="2"/>
</dbReference>
<protein>
    <submittedName>
        <fullName evidence="12">Copper resistance protein CopC</fullName>
    </submittedName>
</protein>
<keyword evidence="3 9" id="KW-0812">Transmembrane</keyword>
<accession>A0ABV6KTQ6</accession>
<keyword evidence="13" id="KW-1185">Reference proteome</keyword>
<evidence type="ECO:0000256" key="2">
    <source>
        <dbReference type="ARBA" id="ARBA00022475"/>
    </source>
</evidence>
<feature type="domain" description="Copper resistance protein D" evidence="11">
    <location>
        <begin position="422"/>
        <end position="517"/>
    </location>
</feature>
<evidence type="ECO:0000313" key="12">
    <source>
        <dbReference type="EMBL" id="MFC0476704.1"/>
    </source>
</evidence>
<feature type="transmembrane region" description="Helical" evidence="9">
    <location>
        <begin position="356"/>
        <end position="375"/>
    </location>
</feature>
<evidence type="ECO:0000256" key="5">
    <source>
        <dbReference type="ARBA" id="ARBA00022729"/>
    </source>
</evidence>
<evidence type="ECO:0000259" key="11">
    <source>
        <dbReference type="Pfam" id="PF05425"/>
    </source>
</evidence>
<dbReference type="Gene3D" id="2.60.40.1220">
    <property type="match status" value="2"/>
</dbReference>
<evidence type="ECO:0000313" key="13">
    <source>
        <dbReference type="Proteomes" id="UP001589738"/>
    </source>
</evidence>
<dbReference type="InterPro" id="IPR014755">
    <property type="entry name" value="Cu-Rt/internalin_Ig-like"/>
</dbReference>
<feature type="domain" description="CopC" evidence="10">
    <location>
        <begin position="138"/>
        <end position="217"/>
    </location>
</feature>
<evidence type="ECO:0000256" key="6">
    <source>
        <dbReference type="ARBA" id="ARBA00022989"/>
    </source>
</evidence>
<feature type="transmembrane region" description="Helical" evidence="9">
    <location>
        <begin position="427"/>
        <end position="448"/>
    </location>
</feature>
<keyword evidence="2" id="KW-1003">Cell membrane</keyword>
<comment type="caution">
    <text evidence="12">The sequence shown here is derived from an EMBL/GenBank/DDBJ whole genome shotgun (WGS) entry which is preliminary data.</text>
</comment>
<proteinExistence type="predicted"/>
<evidence type="ECO:0000259" key="10">
    <source>
        <dbReference type="Pfam" id="PF04234"/>
    </source>
</evidence>
<dbReference type="Pfam" id="PF05425">
    <property type="entry name" value="CopD"/>
    <property type="match status" value="1"/>
</dbReference>
<evidence type="ECO:0000256" key="1">
    <source>
        <dbReference type="ARBA" id="ARBA00004651"/>
    </source>
</evidence>
<dbReference type="Proteomes" id="UP001589738">
    <property type="component" value="Unassembled WGS sequence"/>
</dbReference>
<feature type="transmembrane region" description="Helical" evidence="9">
    <location>
        <begin position="381"/>
        <end position="406"/>
    </location>
</feature>
<dbReference type="PANTHER" id="PTHR34820">
    <property type="entry name" value="INNER MEMBRANE PROTEIN YEBZ"/>
    <property type="match status" value="1"/>
</dbReference>
<evidence type="ECO:0000256" key="7">
    <source>
        <dbReference type="ARBA" id="ARBA00023008"/>
    </source>
</evidence>
<feature type="transmembrane region" description="Helical" evidence="9">
    <location>
        <begin position="263"/>
        <end position="285"/>
    </location>
</feature>
<dbReference type="InterPro" id="IPR008457">
    <property type="entry name" value="Cu-R_CopD_dom"/>
</dbReference>
<keyword evidence="6 9" id="KW-1133">Transmembrane helix</keyword>
<dbReference type="PANTHER" id="PTHR34820:SF4">
    <property type="entry name" value="INNER MEMBRANE PROTEIN YEBZ"/>
    <property type="match status" value="1"/>
</dbReference>
<dbReference type="InterPro" id="IPR032694">
    <property type="entry name" value="CopC/D"/>
</dbReference>
<feature type="domain" description="CopC" evidence="10">
    <location>
        <begin position="30"/>
        <end position="126"/>
    </location>
</feature>
<dbReference type="EMBL" id="JBHLUU010000109">
    <property type="protein sequence ID" value="MFC0476704.1"/>
    <property type="molecule type" value="Genomic_DNA"/>
</dbReference>